<comment type="caution">
    <text evidence="2">The sequence shown here is derived from an EMBL/GenBank/DDBJ whole genome shotgun (WGS) entry which is preliminary data.</text>
</comment>
<evidence type="ECO:0000256" key="1">
    <source>
        <dbReference type="SAM" id="MobiDB-lite"/>
    </source>
</evidence>
<dbReference type="EMBL" id="JAAVJD010000003">
    <property type="protein sequence ID" value="NJQ04169.1"/>
    <property type="molecule type" value="Genomic_DNA"/>
</dbReference>
<dbReference type="RefSeq" id="WP_167967471.1">
    <property type="nucleotide sequence ID" value="NZ_BHZG01000048.1"/>
</dbReference>
<dbReference type="Proteomes" id="UP000578686">
    <property type="component" value="Unassembled WGS sequence"/>
</dbReference>
<accession>A0A7X6HXH1</accession>
<evidence type="ECO:0000313" key="3">
    <source>
        <dbReference type="Proteomes" id="UP000578686"/>
    </source>
</evidence>
<keyword evidence="3" id="KW-1185">Reference proteome</keyword>
<protein>
    <submittedName>
        <fullName evidence="2">Gas vesicle protein</fullName>
    </submittedName>
</protein>
<reference evidence="2 3" key="1">
    <citation type="submission" date="2020-03" db="EMBL/GenBank/DDBJ databases">
        <title>Draft genome of Streptomyces sp. ventii, isolated from the Axial Seamount in the Pacific Ocean, and resequencing of the two type strains Streptomyces lonarensis strain NCL 716 and Streptomyces bohaiensis strain 11A07.</title>
        <authorList>
            <person name="Loughran R.M."/>
            <person name="Pfannmuller K.M."/>
            <person name="Wasson B.J."/>
            <person name="Deadmond M.C."/>
            <person name="Paddock B.E."/>
            <person name="Koyack M.J."/>
            <person name="Gallegos D.A."/>
            <person name="Mitchell E.A."/>
            <person name="Ushijima B."/>
            <person name="Saw J.H."/>
            <person name="Mcphail K.L."/>
            <person name="Videau P."/>
        </authorList>
    </citation>
    <scope>NUCLEOTIDE SEQUENCE [LARGE SCALE GENOMIC DNA]</scope>
    <source>
        <strain evidence="2 3">NCL716</strain>
    </source>
</reference>
<dbReference type="InterPro" id="IPR007804">
    <property type="entry name" value="GvpG"/>
</dbReference>
<feature type="compositionally biased region" description="Pro residues" evidence="1">
    <location>
        <begin position="83"/>
        <end position="96"/>
    </location>
</feature>
<proteinExistence type="predicted"/>
<evidence type="ECO:0000313" key="2">
    <source>
        <dbReference type="EMBL" id="NJQ04169.1"/>
    </source>
</evidence>
<feature type="region of interest" description="Disordered" evidence="1">
    <location>
        <begin position="73"/>
        <end position="96"/>
    </location>
</feature>
<organism evidence="2 3">
    <name type="scientific">Streptomyces lonarensis</name>
    <dbReference type="NCBI Taxonomy" id="700599"/>
    <lineage>
        <taxon>Bacteria</taxon>
        <taxon>Bacillati</taxon>
        <taxon>Actinomycetota</taxon>
        <taxon>Actinomycetes</taxon>
        <taxon>Kitasatosporales</taxon>
        <taxon>Streptomycetaceae</taxon>
        <taxon>Streptomyces</taxon>
    </lineage>
</organism>
<name>A0A7X6HXH1_9ACTN</name>
<gene>
    <name evidence="2" type="ORF">HCN56_00895</name>
</gene>
<sequence>MGLLTGVLLLPLAPVRAAGWLAERVAQAAEEELHDPAPLMARLRDLHRALEEGDIGEEAFEEQEEELLLLLQQRQDPDHAVAAPPPAEQPEEGGPP</sequence>
<dbReference type="AlphaFoldDB" id="A0A7X6HXH1"/>
<dbReference type="Pfam" id="PF05120">
    <property type="entry name" value="GvpG"/>
    <property type="match status" value="1"/>
</dbReference>